<organism evidence="2">
    <name type="scientific">Proboscia inermis</name>
    <dbReference type="NCBI Taxonomy" id="420281"/>
    <lineage>
        <taxon>Eukaryota</taxon>
        <taxon>Sar</taxon>
        <taxon>Stramenopiles</taxon>
        <taxon>Ochrophyta</taxon>
        <taxon>Bacillariophyta</taxon>
        <taxon>Coscinodiscophyceae</taxon>
        <taxon>Rhizosoleniophycidae</taxon>
        <taxon>Rhizosoleniales</taxon>
        <taxon>Rhizosoleniaceae</taxon>
        <taxon>Proboscia</taxon>
    </lineage>
</organism>
<sequence length="483" mass="52701">MPLQSISSSLSLPRIIEQNLDQNSRLKWKSFVDMRLKEEIRIQTTPLCSENISNENNVTMFNQQMEKIHNDMTHSLNQSNQDVNIDHDLTDALESSAEVITSNDAHEVLEMNDAELDVAVSMISEQENATINATHVNTPTLIAGAGMVGVKINGFSSSSASNLSGGSGYYYEDPLGGSHVIDEHAESLNPINSEPQWVLDDEEDGVRYSENSADDDSSDEEDAEDKSGECPRVMDLFAGNFYYGDENDKVDGIVGQLKDKLQDGADRNIVQTKSSTIKSTISTNYRSNIIDENAGCSWEANFADFDSVLLDSTSSGDDGKQNNPAIILESSCNNNHITKISTPIDGAENSCHEQKSFTVTSSSDDECAWDANFADFNSDALPTVEAVSTDIKKSSSPFDDAITNEENAPDNFFADFSSLSNGDNKPNVEVISSTSHDCNGTKELRDIDRKNELCKGDADVSSIDDIFCCNTGGVTIANIEDLF</sequence>
<protein>
    <submittedName>
        <fullName evidence="2">Uncharacterized protein</fullName>
    </submittedName>
</protein>
<dbReference type="AlphaFoldDB" id="A0A7S0G9N4"/>
<proteinExistence type="predicted"/>
<reference evidence="2" key="1">
    <citation type="submission" date="2021-01" db="EMBL/GenBank/DDBJ databases">
        <authorList>
            <person name="Corre E."/>
            <person name="Pelletier E."/>
            <person name="Niang G."/>
            <person name="Scheremetjew M."/>
            <person name="Finn R."/>
            <person name="Kale V."/>
            <person name="Holt S."/>
            <person name="Cochrane G."/>
            <person name="Meng A."/>
            <person name="Brown T."/>
            <person name="Cohen L."/>
        </authorList>
    </citation>
    <scope>NUCLEOTIDE SEQUENCE</scope>
    <source>
        <strain evidence="2">CCAP1064/1</strain>
    </source>
</reference>
<evidence type="ECO:0000256" key="1">
    <source>
        <dbReference type="SAM" id="MobiDB-lite"/>
    </source>
</evidence>
<name>A0A7S0G9N4_9STRA</name>
<gene>
    <name evidence="2" type="ORF">PINE0816_LOCUS2906</name>
</gene>
<feature type="compositionally biased region" description="Acidic residues" evidence="1">
    <location>
        <begin position="212"/>
        <end position="224"/>
    </location>
</feature>
<dbReference type="EMBL" id="HBEL01006055">
    <property type="protein sequence ID" value="CAD8406789.1"/>
    <property type="molecule type" value="Transcribed_RNA"/>
</dbReference>
<accession>A0A7S0G9N4</accession>
<evidence type="ECO:0000313" key="2">
    <source>
        <dbReference type="EMBL" id="CAD8406789.1"/>
    </source>
</evidence>
<feature type="region of interest" description="Disordered" evidence="1">
    <location>
        <begin position="205"/>
        <end position="230"/>
    </location>
</feature>